<organism evidence="1 2">
    <name type="scientific">Vanilla planifolia</name>
    <name type="common">Vanilla</name>
    <dbReference type="NCBI Taxonomy" id="51239"/>
    <lineage>
        <taxon>Eukaryota</taxon>
        <taxon>Viridiplantae</taxon>
        <taxon>Streptophyta</taxon>
        <taxon>Embryophyta</taxon>
        <taxon>Tracheophyta</taxon>
        <taxon>Spermatophyta</taxon>
        <taxon>Magnoliopsida</taxon>
        <taxon>Liliopsida</taxon>
        <taxon>Asparagales</taxon>
        <taxon>Orchidaceae</taxon>
        <taxon>Vanilloideae</taxon>
        <taxon>Vanilleae</taxon>
        <taxon>Vanilla</taxon>
    </lineage>
</organism>
<evidence type="ECO:0000313" key="1">
    <source>
        <dbReference type="EMBL" id="KAG0488033.1"/>
    </source>
</evidence>
<dbReference type="AlphaFoldDB" id="A0A835V841"/>
<accession>A0A835V841</accession>
<dbReference type="Proteomes" id="UP000636800">
    <property type="component" value="Chromosome 3"/>
</dbReference>
<reference evidence="1 2" key="1">
    <citation type="journal article" date="2020" name="Nat. Food">
        <title>A phased Vanilla planifolia genome enables genetic improvement of flavour and production.</title>
        <authorList>
            <person name="Hasing T."/>
            <person name="Tang H."/>
            <person name="Brym M."/>
            <person name="Khazi F."/>
            <person name="Huang T."/>
            <person name="Chambers A.H."/>
        </authorList>
    </citation>
    <scope>NUCLEOTIDE SEQUENCE [LARGE SCALE GENOMIC DNA]</scope>
    <source>
        <tissue evidence="1">Leaf</tissue>
    </source>
</reference>
<gene>
    <name evidence="1" type="ORF">HPP92_006844</name>
</gene>
<keyword evidence="2" id="KW-1185">Reference proteome</keyword>
<name>A0A835V841_VANPL</name>
<evidence type="ECO:0000313" key="2">
    <source>
        <dbReference type="Proteomes" id="UP000636800"/>
    </source>
</evidence>
<protein>
    <submittedName>
        <fullName evidence="1">Uncharacterized protein</fullName>
    </submittedName>
</protein>
<dbReference type="EMBL" id="JADCNL010000003">
    <property type="protein sequence ID" value="KAG0488033.1"/>
    <property type="molecule type" value="Genomic_DNA"/>
</dbReference>
<proteinExistence type="predicted"/>
<comment type="caution">
    <text evidence="1">The sequence shown here is derived from an EMBL/GenBank/DDBJ whole genome shotgun (WGS) entry which is preliminary data.</text>
</comment>
<sequence>MMNPNNLSTYAYAGISGKRRHTRWDVLSDATLSINDVRVLGKRRKTRWSSDEPPLHPLDSLKLQDSMVLNLAVINNDRTTLLIHHLTIREHEA</sequence>